<dbReference type="PANTHER" id="PTHR42693:SF53">
    <property type="entry name" value="ENDO-4-O-SULFATASE"/>
    <property type="match status" value="1"/>
</dbReference>
<dbReference type="PANTHER" id="PTHR42693">
    <property type="entry name" value="ARYLSULFATASE FAMILY MEMBER"/>
    <property type="match status" value="1"/>
</dbReference>
<reference evidence="4" key="1">
    <citation type="submission" date="2018-05" db="EMBL/GenBank/DDBJ databases">
        <authorList>
            <person name="Lanie J.A."/>
            <person name="Ng W.-L."/>
            <person name="Kazmierczak K.M."/>
            <person name="Andrzejewski T.M."/>
            <person name="Davidsen T.M."/>
            <person name="Wayne K.J."/>
            <person name="Tettelin H."/>
            <person name="Glass J.I."/>
            <person name="Rusch D."/>
            <person name="Podicherti R."/>
            <person name="Tsui H.-C.T."/>
            <person name="Winkler M.E."/>
        </authorList>
    </citation>
    <scope>NUCLEOTIDE SEQUENCE</scope>
</reference>
<feature type="domain" description="Sulfatase N-terminal" evidence="3">
    <location>
        <begin position="32"/>
        <end position="86"/>
    </location>
</feature>
<dbReference type="Gene3D" id="3.40.720.10">
    <property type="entry name" value="Alkaline Phosphatase, subunit A"/>
    <property type="match status" value="1"/>
</dbReference>
<feature type="non-terminal residue" evidence="4">
    <location>
        <position position="87"/>
    </location>
</feature>
<accession>A0A381VXM7</accession>
<evidence type="ECO:0000259" key="3">
    <source>
        <dbReference type="Pfam" id="PF00884"/>
    </source>
</evidence>
<dbReference type="AlphaFoldDB" id="A0A381VXM7"/>
<dbReference type="InterPro" id="IPR000917">
    <property type="entry name" value="Sulfatase_N"/>
</dbReference>
<organism evidence="4">
    <name type="scientific">marine metagenome</name>
    <dbReference type="NCBI Taxonomy" id="408172"/>
    <lineage>
        <taxon>unclassified sequences</taxon>
        <taxon>metagenomes</taxon>
        <taxon>ecological metagenomes</taxon>
    </lineage>
</organism>
<sequence length="87" mass="9486">MSIKIKITRVLFSTAALAAFALGQVWAEQTLPNILWITSEDNGPHLGCYGDTYAVTPNLDRFAKRSLRYTKASSTAPVCAPARTTII</sequence>
<gene>
    <name evidence="4" type="ORF">METZ01_LOCUS97868</name>
</gene>
<dbReference type="EMBL" id="UINC01010088">
    <property type="protein sequence ID" value="SVA45014.1"/>
    <property type="molecule type" value="Genomic_DNA"/>
</dbReference>
<keyword evidence="2" id="KW-0378">Hydrolase</keyword>
<evidence type="ECO:0000256" key="2">
    <source>
        <dbReference type="ARBA" id="ARBA00022801"/>
    </source>
</evidence>
<dbReference type="SUPFAM" id="SSF53649">
    <property type="entry name" value="Alkaline phosphatase-like"/>
    <property type="match status" value="1"/>
</dbReference>
<comment type="similarity">
    <text evidence="1">Belongs to the sulfatase family.</text>
</comment>
<protein>
    <recommendedName>
        <fullName evidence="3">Sulfatase N-terminal domain-containing protein</fullName>
    </recommendedName>
</protein>
<proteinExistence type="inferred from homology"/>
<dbReference type="InterPro" id="IPR050738">
    <property type="entry name" value="Sulfatase"/>
</dbReference>
<dbReference type="InterPro" id="IPR017850">
    <property type="entry name" value="Alkaline_phosphatase_core_sf"/>
</dbReference>
<name>A0A381VXM7_9ZZZZ</name>
<evidence type="ECO:0000313" key="4">
    <source>
        <dbReference type="EMBL" id="SVA45014.1"/>
    </source>
</evidence>
<dbReference type="GO" id="GO:0004065">
    <property type="term" value="F:arylsulfatase activity"/>
    <property type="evidence" value="ECO:0007669"/>
    <property type="project" value="TreeGrafter"/>
</dbReference>
<dbReference type="Pfam" id="PF00884">
    <property type="entry name" value="Sulfatase"/>
    <property type="match status" value="1"/>
</dbReference>
<evidence type="ECO:0000256" key="1">
    <source>
        <dbReference type="ARBA" id="ARBA00008779"/>
    </source>
</evidence>